<dbReference type="EMBL" id="NFKP01000001">
    <property type="protein sequence ID" value="OUP71445.1"/>
    <property type="molecule type" value="Genomic_DNA"/>
</dbReference>
<evidence type="ECO:0000259" key="1">
    <source>
        <dbReference type="PROSITE" id="PS51154"/>
    </source>
</evidence>
<dbReference type="InterPro" id="IPR043472">
    <property type="entry name" value="Macro_dom-like"/>
</dbReference>
<protein>
    <submittedName>
        <fullName evidence="2">O-acetyl-ADP-ribose deacetylase</fullName>
    </submittedName>
</protein>
<dbReference type="SUPFAM" id="SSF52949">
    <property type="entry name" value="Macro domain-like"/>
    <property type="match status" value="1"/>
</dbReference>
<dbReference type="Proteomes" id="UP000196386">
    <property type="component" value="Unassembled WGS sequence"/>
</dbReference>
<dbReference type="InterPro" id="IPR002589">
    <property type="entry name" value="Macro_dom"/>
</dbReference>
<dbReference type="RefSeq" id="WP_087299008.1">
    <property type="nucleotide sequence ID" value="NZ_NFKP01000001.1"/>
</dbReference>
<name>A0A1Y4MRW0_9FIRM</name>
<reference evidence="3" key="1">
    <citation type="submission" date="2017-04" db="EMBL/GenBank/DDBJ databases">
        <title>Function of individual gut microbiota members based on whole genome sequencing of pure cultures obtained from chicken caecum.</title>
        <authorList>
            <person name="Medvecky M."/>
            <person name="Cejkova D."/>
            <person name="Polansky O."/>
            <person name="Karasova D."/>
            <person name="Kubasova T."/>
            <person name="Cizek A."/>
            <person name="Rychlik I."/>
        </authorList>
    </citation>
    <scope>NUCLEOTIDE SEQUENCE [LARGE SCALE GENOMIC DNA]</scope>
    <source>
        <strain evidence="3">An175</strain>
    </source>
</reference>
<dbReference type="CDD" id="cd02908">
    <property type="entry name" value="Macro_OAADPr_deacetylase"/>
    <property type="match status" value="1"/>
</dbReference>
<sequence length="343" mass="37812">MPLQIVRNDITTMKVDAIVNAANESLLGGGGVDGAIHRAAGPELLAECRTLNGCKTGQAKITKGYRLPAKFVIHTVGPIWRGGGHGERELLVSAYRSSLELALAGGCETVAFPLISSGVYGYPKDQALKVAVDTIGEFLLSHDMTVYLVIFDRTAYTIGGKLFADIAAYIDDRYVEAHTDRYENQRRRMALASMPMEETECTPAPCTAAPSSLDEALSKLDESFSQMLLRKIDERGMTDVQCYKKANIDRKLFSKIRSDVHYKPSKPTAMAFAIALELPLEEAREMLGKAGFAFSHASKFDIIVEYFIAHRNYNIFEINEALFAFDQSLLGGVNGFIPYQTPY</sequence>
<feature type="domain" description="Macro" evidence="1">
    <location>
        <begin position="1"/>
        <end position="167"/>
    </location>
</feature>
<evidence type="ECO:0000313" key="3">
    <source>
        <dbReference type="Proteomes" id="UP000196386"/>
    </source>
</evidence>
<dbReference type="PANTHER" id="PTHR11106">
    <property type="entry name" value="GANGLIOSIDE INDUCED DIFFERENTIATION ASSOCIATED PROTEIN 2-RELATED"/>
    <property type="match status" value="1"/>
</dbReference>
<comment type="caution">
    <text evidence="2">The sequence shown here is derived from an EMBL/GenBank/DDBJ whole genome shotgun (WGS) entry which is preliminary data.</text>
</comment>
<dbReference type="NCBIfam" id="NF001664">
    <property type="entry name" value="PRK00431.1-6"/>
    <property type="match status" value="1"/>
</dbReference>
<dbReference type="PANTHER" id="PTHR11106:SF27">
    <property type="entry name" value="MACRO DOMAIN-CONTAINING PROTEIN"/>
    <property type="match status" value="1"/>
</dbReference>
<gene>
    <name evidence="2" type="ORF">B5F11_00785</name>
</gene>
<dbReference type="SMART" id="SM00506">
    <property type="entry name" value="A1pp"/>
    <property type="match status" value="1"/>
</dbReference>
<organism evidence="2 3">
    <name type="scientific">Anaerotruncus colihominis</name>
    <dbReference type="NCBI Taxonomy" id="169435"/>
    <lineage>
        <taxon>Bacteria</taxon>
        <taxon>Bacillati</taxon>
        <taxon>Bacillota</taxon>
        <taxon>Clostridia</taxon>
        <taxon>Eubacteriales</taxon>
        <taxon>Oscillospiraceae</taxon>
        <taxon>Anaerotruncus</taxon>
    </lineage>
</organism>
<proteinExistence type="predicted"/>
<dbReference type="PROSITE" id="PS51154">
    <property type="entry name" value="MACRO"/>
    <property type="match status" value="1"/>
</dbReference>
<dbReference type="AlphaFoldDB" id="A0A1Y4MRW0"/>
<dbReference type="Pfam" id="PF01661">
    <property type="entry name" value="Macro"/>
    <property type="match status" value="1"/>
</dbReference>
<evidence type="ECO:0000313" key="2">
    <source>
        <dbReference type="EMBL" id="OUP71445.1"/>
    </source>
</evidence>
<dbReference type="Gene3D" id="3.40.220.10">
    <property type="entry name" value="Leucine Aminopeptidase, subunit E, domain 1"/>
    <property type="match status" value="1"/>
</dbReference>
<accession>A0A1Y4MRW0</accession>